<dbReference type="Proteomes" id="UP000773469">
    <property type="component" value="Unassembled WGS sequence"/>
</dbReference>
<evidence type="ECO:0000256" key="1">
    <source>
        <dbReference type="SAM" id="SignalP"/>
    </source>
</evidence>
<feature type="domain" description="DUF4097" evidence="2">
    <location>
        <begin position="38"/>
        <end position="312"/>
    </location>
</feature>
<feature type="chain" id="PRO_5045241376" description="DUF4097 domain-containing protein" evidence="1">
    <location>
        <begin position="24"/>
        <end position="315"/>
    </location>
</feature>
<comment type="caution">
    <text evidence="3">The sequence shown here is derived from an EMBL/GenBank/DDBJ whole genome shotgun (WGS) entry which is preliminary data.</text>
</comment>
<dbReference type="Pfam" id="PF13349">
    <property type="entry name" value="DUF4097"/>
    <property type="match status" value="1"/>
</dbReference>
<evidence type="ECO:0000313" key="4">
    <source>
        <dbReference type="Proteomes" id="UP000773469"/>
    </source>
</evidence>
<evidence type="ECO:0000259" key="2">
    <source>
        <dbReference type="Pfam" id="PF13349"/>
    </source>
</evidence>
<dbReference type="InterPro" id="IPR025164">
    <property type="entry name" value="Toastrack_DUF4097"/>
</dbReference>
<proteinExistence type="predicted"/>
<dbReference type="EMBL" id="BPEU01000027">
    <property type="protein sequence ID" value="GIU44600.1"/>
    <property type="molecule type" value="Genomic_DNA"/>
</dbReference>
<evidence type="ECO:0000313" key="3">
    <source>
        <dbReference type="EMBL" id="GIU44600.1"/>
    </source>
</evidence>
<gene>
    <name evidence="3" type="ORF">TUM3794_32950</name>
</gene>
<dbReference type="RefSeq" id="WP_220757423.1">
    <property type="nucleotide sequence ID" value="NZ_BPEU01000027.1"/>
</dbReference>
<sequence length="315" mass="33359">MNLTLKKSLLVTTFVALSPIAMAAQSVDKRIDVDDTLKLNLQVHRGEVTIKPWDNAEIQITGTLDELSEGLLLEKQGNSVTIEDKMPRQYSGNNKDGSKLTIMVPKSLKLNADSISASYTVNGLNGDISIQSVSGDIKATQLQQDIALITVSGDIVTALLDGKTRLETVSGNINDKQSLGKVSYKLVSGDLTAISQASEASIETVSGSASVQFVDVNRFNGQSVSGDLVLSFNRLSSKANIDSVSGDISLTLPSDMDARFTVNGGPGGDIDNSLTLDKPQKSKYTASRSLDFQMGNGSADIALGTISGNISLKQN</sequence>
<reference evidence="3 4" key="1">
    <citation type="submission" date="2021-05" db="EMBL/GenBank/DDBJ databases">
        <title>Molecular characterization for Shewanella algae harboring chromosomal blaOXA-55-like strains isolated from clinical and environment sample.</title>
        <authorList>
            <person name="Ohama Y."/>
            <person name="Aoki K."/>
            <person name="Harada S."/>
            <person name="Moriya K."/>
            <person name="Ishii Y."/>
            <person name="Tateda K."/>
        </authorList>
    </citation>
    <scope>NUCLEOTIDE SEQUENCE [LARGE SCALE GENOMIC DNA]</scope>
    <source>
        <strain evidence="3 4">MBTL60-118</strain>
    </source>
</reference>
<protein>
    <recommendedName>
        <fullName evidence="2">DUF4097 domain-containing protein</fullName>
    </recommendedName>
</protein>
<name>A0ABQ4PAK9_SHECO</name>
<keyword evidence="4" id="KW-1185">Reference proteome</keyword>
<accession>A0ABQ4PAK9</accession>
<feature type="signal peptide" evidence="1">
    <location>
        <begin position="1"/>
        <end position="23"/>
    </location>
</feature>
<keyword evidence="1" id="KW-0732">Signal</keyword>
<organism evidence="3 4">
    <name type="scientific">Shewanella colwelliana</name>
    <name type="common">Alteromonas colwelliana</name>
    <dbReference type="NCBI Taxonomy" id="23"/>
    <lineage>
        <taxon>Bacteria</taxon>
        <taxon>Pseudomonadati</taxon>
        <taxon>Pseudomonadota</taxon>
        <taxon>Gammaproteobacteria</taxon>
        <taxon>Alteromonadales</taxon>
        <taxon>Shewanellaceae</taxon>
        <taxon>Shewanella</taxon>
    </lineage>
</organism>